<evidence type="ECO:0000313" key="2">
    <source>
        <dbReference type="EMBL" id="KAJ1257147.1"/>
    </source>
</evidence>
<dbReference type="Proteomes" id="UP001164776">
    <property type="component" value="Unassembled WGS sequence"/>
</dbReference>
<evidence type="ECO:0000313" key="3">
    <source>
        <dbReference type="Proteomes" id="UP001164776"/>
    </source>
</evidence>
<gene>
    <name evidence="2" type="ORF">BS78_K194000</name>
</gene>
<proteinExistence type="predicted"/>
<feature type="compositionally biased region" description="Basic and acidic residues" evidence="1">
    <location>
        <begin position="7"/>
        <end position="19"/>
    </location>
</feature>
<reference evidence="2 3" key="1">
    <citation type="submission" date="2022-10" db="EMBL/GenBank/DDBJ databases">
        <title>WGS assembly of Paspalum vaginatum 540-79.</title>
        <authorList>
            <person name="Sun G."/>
            <person name="Wase N."/>
            <person name="Shu S."/>
            <person name="Jenkins J."/>
            <person name="Zhou B."/>
            <person name="Torres-Rodriguez J."/>
            <person name="Chen C."/>
            <person name="Sandor L."/>
            <person name="Plott C."/>
            <person name="Yoshinga Y."/>
            <person name="Daum C."/>
            <person name="Qi P."/>
            <person name="Barry K."/>
            <person name="Lipzen A."/>
            <person name="Berry L."/>
            <person name="Pedersen C."/>
            <person name="Gottilla T."/>
            <person name="Foltz A."/>
            <person name="Yu H."/>
            <person name="O'Malley R."/>
            <person name="Zhang C."/>
            <person name="Devos K."/>
            <person name="Sigmon B."/>
            <person name="Yu B."/>
            <person name="Obata T."/>
            <person name="Schmutz J."/>
            <person name="Schnable J."/>
        </authorList>
    </citation>
    <scope>NUCLEOTIDE SEQUENCE [LARGE SCALE GENOMIC DNA]</scope>
    <source>
        <strain evidence="3">cv. 540-79</strain>
    </source>
</reference>
<accession>A0A9W7XEF7</accession>
<keyword evidence="3" id="KW-1185">Reference proteome</keyword>
<organism evidence="2 3">
    <name type="scientific">Paspalum vaginatum</name>
    <name type="common">seashore paspalum</name>
    <dbReference type="NCBI Taxonomy" id="158149"/>
    <lineage>
        <taxon>Eukaryota</taxon>
        <taxon>Viridiplantae</taxon>
        <taxon>Streptophyta</taxon>
        <taxon>Embryophyta</taxon>
        <taxon>Tracheophyta</taxon>
        <taxon>Spermatophyta</taxon>
        <taxon>Magnoliopsida</taxon>
        <taxon>Liliopsida</taxon>
        <taxon>Poales</taxon>
        <taxon>Poaceae</taxon>
        <taxon>PACMAD clade</taxon>
        <taxon>Panicoideae</taxon>
        <taxon>Andropogonodae</taxon>
        <taxon>Paspaleae</taxon>
        <taxon>Paspalinae</taxon>
        <taxon>Paspalum</taxon>
    </lineage>
</organism>
<dbReference type="AlphaFoldDB" id="A0A9W7XEF7"/>
<dbReference type="EMBL" id="MU629440">
    <property type="protein sequence ID" value="KAJ1257147.1"/>
    <property type="molecule type" value="Genomic_DNA"/>
</dbReference>
<protein>
    <submittedName>
        <fullName evidence="2">Uncharacterized protein</fullName>
    </submittedName>
</protein>
<sequence>MPLNEESPPKPDPKPHIDDGAAVEPIAQRGSSTPLRILNAKTIINRSPNPISSPAQILPRFCMDDETRILDVPSATFTSCQAKEEMERWLEQGRGIFNRVTPLLSADVSKLQKRIADLETLQVTSSIESTKKIEDLESALSEQKAFI</sequence>
<feature type="region of interest" description="Disordered" evidence="1">
    <location>
        <begin position="1"/>
        <end position="31"/>
    </location>
</feature>
<name>A0A9W7XEF7_9POAL</name>
<evidence type="ECO:0000256" key="1">
    <source>
        <dbReference type="SAM" id="MobiDB-lite"/>
    </source>
</evidence>
<comment type="caution">
    <text evidence="2">The sequence shown here is derived from an EMBL/GenBank/DDBJ whole genome shotgun (WGS) entry which is preliminary data.</text>
</comment>